<evidence type="ECO:0000313" key="4">
    <source>
        <dbReference type="Proteomes" id="UP001596435"/>
    </source>
</evidence>
<accession>A0ABW2FW25</accession>
<keyword evidence="1" id="KW-0812">Transmembrane</keyword>
<feature type="non-terminal residue" evidence="3">
    <location>
        <position position="79"/>
    </location>
</feature>
<protein>
    <submittedName>
        <fullName evidence="3">Uncharacterized protein</fullName>
    </submittedName>
</protein>
<sequence length="79" mass="7739">MLILGLLLLAATGAFAGLAIADNPGGGPDYAVTVLGHGVGTVNTLGAFVAGAALTLAFLLGCVMASSGARRARRRSAEL</sequence>
<feature type="transmembrane region" description="Helical" evidence="1">
    <location>
        <begin position="45"/>
        <end position="65"/>
    </location>
</feature>
<keyword evidence="2" id="KW-0732">Signal</keyword>
<proteinExistence type="predicted"/>
<comment type="caution">
    <text evidence="3">The sequence shown here is derived from an EMBL/GenBank/DDBJ whole genome shotgun (WGS) entry which is preliminary data.</text>
</comment>
<dbReference type="Proteomes" id="UP001596435">
    <property type="component" value="Unassembled WGS sequence"/>
</dbReference>
<organism evidence="3 4">
    <name type="scientific">Kitasatospora paranensis</name>
    <dbReference type="NCBI Taxonomy" id="258053"/>
    <lineage>
        <taxon>Bacteria</taxon>
        <taxon>Bacillati</taxon>
        <taxon>Actinomycetota</taxon>
        <taxon>Actinomycetes</taxon>
        <taxon>Kitasatosporales</taxon>
        <taxon>Streptomycetaceae</taxon>
        <taxon>Kitasatospora</taxon>
    </lineage>
</organism>
<evidence type="ECO:0000256" key="2">
    <source>
        <dbReference type="SAM" id="SignalP"/>
    </source>
</evidence>
<evidence type="ECO:0000256" key="1">
    <source>
        <dbReference type="SAM" id="Phobius"/>
    </source>
</evidence>
<feature type="signal peptide" evidence="2">
    <location>
        <begin position="1"/>
        <end position="16"/>
    </location>
</feature>
<reference evidence="4" key="1">
    <citation type="journal article" date="2019" name="Int. J. Syst. Evol. Microbiol.">
        <title>The Global Catalogue of Microorganisms (GCM) 10K type strain sequencing project: providing services to taxonomists for standard genome sequencing and annotation.</title>
        <authorList>
            <consortium name="The Broad Institute Genomics Platform"/>
            <consortium name="The Broad Institute Genome Sequencing Center for Infectious Disease"/>
            <person name="Wu L."/>
            <person name="Ma J."/>
        </authorList>
    </citation>
    <scope>NUCLEOTIDE SEQUENCE [LARGE SCALE GENOMIC DNA]</scope>
    <source>
        <strain evidence="4">CGMCC 1.12859</strain>
    </source>
</reference>
<feature type="chain" id="PRO_5046164658" evidence="2">
    <location>
        <begin position="17"/>
        <end position="79"/>
    </location>
</feature>
<gene>
    <name evidence="3" type="ORF">ACFQMG_13845</name>
</gene>
<keyword evidence="1" id="KW-0472">Membrane</keyword>
<dbReference type="EMBL" id="JBHTAJ010000021">
    <property type="protein sequence ID" value="MFC7180637.1"/>
    <property type="molecule type" value="Genomic_DNA"/>
</dbReference>
<keyword evidence="1" id="KW-1133">Transmembrane helix</keyword>
<evidence type="ECO:0000313" key="3">
    <source>
        <dbReference type="EMBL" id="MFC7180637.1"/>
    </source>
</evidence>
<keyword evidence="4" id="KW-1185">Reference proteome</keyword>
<name>A0ABW2FW25_9ACTN</name>